<evidence type="ECO:0000313" key="1">
    <source>
        <dbReference type="EMBL" id="GFD14583.1"/>
    </source>
</evidence>
<gene>
    <name evidence="1" type="ORF">Tci_886552</name>
</gene>
<comment type="caution">
    <text evidence="1">The sequence shown here is derived from an EMBL/GenBank/DDBJ whole genome shotgun (WGS) entry which is preliminary data.</text>
</comment>
<dbReference type="AlphaFoldDB" id="A0A699TXL8"/>
<dbReference type="GO" id="GO:0007032">
    <property type="term" value="P:endosome organization"/>
    <property type="evidence" value="ECO:0007669"/>
    <property type="project" value="InterPro"/>
</dbReference>
<organism evidence="1">
    <name type="scientific">Tanacetum cinerariifolium</name>
    <name type="common">Dalmatian daisy</name>
    <name type="synonym">Chrysanthemum cinerariifolium</name>
    <dbReference type="NCBI Taxonomy" id="118510"/>
    <lineage>
        <taxon>Eukaryota</taxon>
        <taxon>Viridiplantae</taxon>
        <taxon>Streptophyta</taxon>
        <taxon>Embryophyta</taxon>
        <taxon>Tracheophyta</taxon>
        <taxon>Spermatophyta</taxon>
        <taxon>Magnoliopsida</taxon>
        <taxon>eudicotyledons</taxon>
        <taxon>Gunneridae</taxon>
        <taxon>Pentapetalae</taxon>
        <taxon>asterids</taxon>
        <taxon>campanulids</taxon>
        <taxon>Asterales</taxon>
        <taxon>Asteraceae</taxon>
        <taxon>Asteroideae</taxon>
        <taxon>Anthemideae</taxon>
        <taxon>Anthemidinae</taxon>
        <taxon>Tanacetum</taxon>
    </lineage>
</organism>
<accession>A0A699TXL8</accession>
<feature type="non-terminal residue" evidence="1">
    <location>
        <position position="75"/>
    </location>
</feature>
<dbReference type="InterPro" id="IPR044978">
    <property type="entry name" value="GRV2/DNAJC13"/>
</dbReference>
<reference evidence="1" key="1">
    <citation type="journal article" date="2019" name="Sci. Rep.">
        <title>Draft genome of Tanacetum cinerariifolium, the natural source of mosquito coil.</title>
        <authorList>
            <person name="Yamashiro T."/>
            <person name="Shiraishi A."/>
            <person name="Satake H."/>
            <person name="Nakayama K."/>
        </authorList>
    </citation>
    <scope>NUCLEOTIDE SEQUENCE</scope>
</reference>
<dbReference type="EMBL" id="BKCJ011280451">
    <property type="protein sequence ID" value="GFD14583.1"/>
    <property type="molecule type" value="Genomic_DNA"/>
</dbReference>
<name>A0A699TXL8_TANCI</name>
<dbReference type="GO" id="GO:0006898">
    <property type="term" value="P:receptor-mediated endocytosis"/>
    <property type="evidence" value="ECO:0007669"/>
    <property type="project" value="TreeGrafter"/>
</dbReference>
<protein>
    <submittedName>
        <fullName evidence="1">DnaJ homolog subfamily C GRV2 isoform X1</fullName>
    </submittedName>
</protein>
<dbReference type="GO" id="GO:2000641">
    <property type="term" value="P:regulation of early endosome to late endosome transport"/>
    <property type="evidence" value="ECO:0007669"/>
    <property type="project" value="InterPro"/>
</dbReference>
<dbReference type="PANTHER" id="PTHR36983:SF2">
    <property type="entry name" value="DNAJ HOMOLOG SUBFAMILY C MEMBER 13"/>
    <property type="match status" value="1"/>
</dbReference>
<dbReference type="GO" id="GO:0010008">
    <property type="term" value="C:endosome membrane"/>
    <property type="evidence" value="ECO:0007669"/>
    <property type="project" value="TreeGrafter"/>
</dbReference>
<proteinExistence type="predicted"/>
<sequence length="75" mass="8384">MRDEPQVGGIYVRLFLKDLKFPLRNSKRFLEGLLDQYLSSIAATHHNTQGSDLELPLLLSAALVSLLRVHPALAD</sequence>
<dbReference type="PANTHER" id="PTHR36983">
    <property type="entry name" value="DNAJ HOMOLOG SUBFAMILY C MEMBER 13"/>
    <property type="match status" value="1"/>
</dbReference>